<dbReference type="EMBL" id="RJTU01000014">
    <property type="protein sequence ID" value="ROI14651.1"/>
    <property type="molecule type" value="Genomic_DNA"/>
</dbReference>
<dbReference type="RefSeq" id="WP_123280454.1">
    <property type="nucleotide sequence ID" value="NZ_DAMACK010000043.1"/>
</dbReference>
<reference evidence="2" key="2">
    <citation type="submission" date="2018-11" db="EMBL/GenBank/DDBJ databases">
        <title>Proposal to divide the Flavobacteriaceae and reorganize its genera based on Amino Acid Identity values calculated from whole genome sequences.</title>
        <authorList>
            <person name="Nicholson A.C."/>
            <person name="Gulvik C.A."/>
            <person name="Whitney A.M."/>
            <person name="Humrighouse B.W."/>
            <person name="Bell M."/>
            <person name="Holmes B."/>
            <person name="Steigerwalt A."/>
            <person name="Villarma A."/>
            <person name="Sheth M."/>
            <person name="Batra D."/>
            <person name="Pryor J."/>
            <person name="Bernardet J.-F."/>
            <person name="Hugo C."/>
            <person name="Kampfer P."/>
            <person name="Newman J."/>
            <person name="Mcquiston J."/>
        </authorList>
    </citation>
    <scope>NUCLEOTIDE SEQUENCE [LARGE SCALE GENOMIC DNA]</scope>
    <source>
        <strain evidence="2">DSM 22165</strain>
    </source>
</reference>
<comment type="caution">
    <text evidence="1">The sequence shown here is derived from an EMBL/GenBank/DDBJ whole genome shotgun (WGS) entry which is preliminary data.</text>
</comment>
<dbReference type="AlphaFoldDB" id="A0A3N0XCZ2"/>
<dbReference type="Proteomes" id="UP000267623">
    <property type="component" value="Unassembled WGS sequence"/>
</dbReference>
<reference evidence="2" key="1">
    <citation type="submission" date="2018-11" db="EMBL/GenBank/DDBJ databases">
        <title>Proposal to divide the Flavobacteriaceae and reorganize its genera based on Amino Acid Identity values calculated from whole genome sequences.</title>
        <authorList>
            <person name="Nicholson A.C."/>
            <person name="Gulvik C.A."/>
            <person name="Whitney A.M."/>
            <person name="Humrighouse B.W."/>
            <person name="Bell M."/>
            <person name="Holmes B."/>
            <person name="Steigerwalt A."/>
            <person name="Villarma A."/>
            <person name="Sheth M."/>
            <person name="Batra D."/>
            <person name="Pryor J."/>
            <person name="Bernardet J.-F."/>
            <person name="Hugo C."/>
            <person name="Kampfer P."/>
            <person name="Newman J."/>
            <person name="Mcquiston J.R."/>
        </authorList>
    </citation>
    <scope>NUCLEOTIDE SEQUENCE [LARGE SCALE GENOMIC DNA]</scope>
    <source>
        <strain evidence="2">DSM 22165</strain>
    </source>
</reference>
<organism evidence="1 2">
    <name type="scientific">Epilithonimonas hominis</name>
    <dbReference type="NCBI Taxonomy" id="420404"/>
    <lineage>
        <taxon>Bacteria</taxon>
        <taxon>Pseudomonadati</taxon>
        <taxon>Bacteroidota</taxon>
        <taxon>Flavobacteriia</taxon>
        <taxon>Flavobacteriales</taxon>
        <taxon>Weeksellaceae</taxon>
        <taxon>Chryseobacterium group</taxon>
        <taxon>Epilithonimonas</taxon>
    </lineage>
</organism>
<evidence type="ECO:0000313" key="1">
    <source>
        <dbReference type="EMBL" id="ROI14651.1"/>
    </source>
</evidence>
<gene>
    <name evidence="1" type="ORF">EGH73_02050</name>
</gene>
<evidence type="ECO:0000313" key="2">
    <source>
        <dbReference type="Proteomes" id="UP000267623"/>
    </source>
</evidence>
<name>A0A3N0XCZ2_9FLAO</name>
<accession>A0A3N0XCZ2</accession>
<proteinExistence type="predicted"/>
<protein>
    <submittedName>
        <fullName evidence="1">Uncharacterized protein</fullName>
    </submittedName>
</protein>
<sequence length="101" mass="12084">MSSRIIFNLGYILTHNFIKCTYTKNKLIIQFTVFTKDSFTRPNNSNKFLLEIPRDNIGFVEIDIREKKDSDTYEEIDYEIIDEVDKITIMMKHPKNIRVNF</sequence>